<evidence type="ECO:0000313" key="2">
    <source>
        <dbReference type="EMBL" id="CAF4696204.1"/>
    </source>
</evidence>
<evidence type="ECO:0000313" key="4">
    <source>
        <dbReference type="Proteomes" id="UP000676336"/>
    </source>
</evidence>
<proteinExistence type="predicted"/>
<dbReference type="Proteomes" id="UP000676336">
    <property type="component" value="Unassembled WGS sequence"/>
</dbReference>
<name>A0A8S3A2T2_9BILA</name>
<comment type="caution">
    <text evidence="2">The sequence shown here is derived from an EMBL/GenBank/DDBJ whole genome shotgun (WGS) entry which is preliminary data.</text>
</comment>
<protein>
    <submittedName>
        <fullName evidence="2">Uncharacterized protein</fullName>
    </submittedName>
</protein>
<dbReference type="EMBL" id="CAJOBI010142530">
    <property type="protein sequence ID" value="CAF4774443.1"/>
    <property type="molecule type" value="Genomic_DNA"/>
</dbReference>
<reference evidence="2" key="1">
    <citation type="submission" date="2021-02" db="EMBL/GenBank/DDBJ databases">
        <authorList>
            <person name="Nowell W R."/>
        </authorList>
    </citation>
    <scope>NUCLEOTIDE SEQUENCE</scope>
</reference>
<feature type="region of interest" description="Disordered" evidence="1">
    <location>
        <begin position="1"/>
        <end position="35"/>
    </location>
</feature>
<organism evidence="2 4">
    <name type="scientific">Rotaria magnacalcarata</name>
    <dbReference type="NCBI Taxonomy" id="392030"/>
    <lineage>
        <taxon>Eukaryota</taxon>
        <taxon>Metazoa</taxon>
        <taxon>Spiralia</taxon>
        <taxon>Gnathifera</taxon>
        <taxon>Rotifera</taxon>
        <taxon>Eurotatoria</taxon>
        <taxon>Bdelloidea</taxon>
        <taxon>Philodinida</taxon>
        <taxon>Philodinidae</taxon>
        <taxon>Rotaria</taxon>
    </lineage>
</organism>
<feature type="non-terminal residue" evidence="2">
    <location>
        <position position="1"/>
    </location>
</feature>
<evidence type="ECO:0000256" key="1">
    <source>
        <dbReference type="SAM" id="MobiDB-lite"/>
    </source>
</evidence>
<evidence type="ECO:0000313" key="3">
    <source>
        <dbReference type="EMBL" id="CAF4774443.1"/>
    </source>
</evidence>
<dbReference type="EMBL" id="CAJOBI010124856">
    <property type="protein sequence ID" value="CAF4696204.1"/>
    <property type="molecule type" value="Genomic_DNA"/>
</dbReference>
<dbReference type="AlphaFoldDB" id="A0A8S3A2T2"/>
<gene>
    <name evidence="2" type="ORF">SMN809_LOCUS42864</name>
    <name evidence="3" type="ORF">SMN809_LOCUS46073</name>
</gene>
<sequence length="48" mass="5236">EQYKSSPNAADVEAEFNNSSTNESPMEISTSGSTISKSSMNINFRLFS</sequence>
<accession>A0A8S3A2T2</accession>